<proteinExistence type="predicted"/>
<comment type="caution">
    <text evidence="2">The sequence shown here is derived from an EMBL/GenBank/DDBJ whole genome shotgun (WGS) entry which is preliminary data.</text>
</comment>
<organism evidence="2 3">
    <name type="scientific">Danaus chrysippus</name>
    <name type="common">African queen</name>
    <dbReference type="NCBI Taxonomy" id="151541"/>
    <lineage>
        <taxon>Eukaryota</taxon>
        <taxon>Metazoa</taxon>
        <taxon>Ecdysozoa</taxon>
        <taxon>Arthropoda</taxon>
        <taxon>Hexapoda</taxon>
        <taxon>Insecta</taxon>
        <taxon>Pterygota</taxon>
        <taxon>Neoptera</taxon>
        <taxon>Endopterygota</taxon>
        <taxon>Lepidoptera</taxon>
        <taxon>Glossata</taxon>
        <taxon>Ditrysia</taxon>
        <taxon>Papilionoidea</taxon>
        <taxon>Nymphalidae</taxon>
        <taxon>Danainae</taxon>
        <taxon>Danaini</taxon>
        <taxon>Danaina</taxon>
        <taxon>Danaus</taxon>
        <taxon>Anosia</taxon>
    </lineage>
</organism>
<sequence length="108" mass="11971">MLLNVNIHPAPPAPLTTPLYYSLDTPPPPAGTLRTPLPPPSPCPTKCGTCGSLRGRRQRPSGCYFRRSGRRRLTHCTFTANRAARLPINAASLHLDDRRPRGWAYVTR</sequence>
<feature type="region of interest" description="Disordered" evidence="1">
    <location>
        <begin position="18"/>
        <end position="40"/>
    </location>
</feature>
<name>A0A8J2W658_9NEOP</name>
<dbReference type="AlphaFoldDB" id="A0A8J2W658"/>
<evidence type="ECO:0000256" key="1">
    <source>
        <dbReference type="SAM" id="MobiDB-lite"/>
    </source>
</evidence>
<dbReference type="EMBL" id="CAKASE010000080">
    <property type="protein sequence ID" value="CAG9581608.1"/>
    <property type="molecule type" value="Genomic_DNA"/>
</dbReference>
<keyword evidence="3" id="KW-1185">Reference proteome</keyword>
<reference evidence="2" key="1">
    <citation type="submission" date="2021-09" db="EMBL/GenBank/DDBJ databases">
        <authorList>
            <person name="Martin H S."/>
        </authorList>
    </citation>
    <scope>NUCLEOTIDE SEQUENCE</scope>
</reference>
<evidence type="ECO:0000313" key="2">
    <source>
        <dbReference type="EMBL" id="CAG9581608.1"/>
    </source>
</evidence>
<protein>
    <submittedName>
        <fullName evidence="2">(African queen) hypothetical protein</fullName>
    </submittedName>
</protein>
<evidence type="ECO:0000313" key="3">
    <source>
        <dbReference type="Proteomes" id="UP000789524"/>
    </source>
</evidence>
<feature type="compositionally biased region" description="Pro residues" evidence="1">
    <location>
        <begin position="25"/>
        <end position="40"/>
    </location>
</feature>
<accession>A0A8J2W658</accession>
<gene>
    <name evidence="2" type="ORF">DCHRY22_LOCUS14177</name>
</gene>
<dbReference type="Proteomes" id="UP000789524">
    <property type="component" value="Unassembled WGS sequence"/>
</dbReference>